<dbReference type="Pfam" id="PF02311">
    <property type="entry name" value="AraC_binding"/>
    <property type="match status" value="1"/>
</dbReference>
<evidence type="ECO:0000256" key="3">
    <source>
        <dbReference type="ARBA" id="ARBA00023163"/>
    </source>
</evidence>
<reference evidence="5" key="3">
    <citation type="journal article" date="2023" name="Microbiol. Resour. Announc.">
        <title>Draft Genome Sequence of Granulicatella sp. Strain S8, Isolated from a Marine Fish, Seriola quinqueradiata.</title>
        <authorList>
            <person name="Lee M."/>
            <person name="Farooq A."/>
            <person name="Jeong J.B."/>
            <person name="Jung M.Y."/>
        </authorList>
    </citation>
    <scope>NUCLEOTIDE SEQUENCE</scope>
    <source>
        <strain evidence="5">S8</strain>
    </source>
</reference>
<keyword evidence="2" id="KW-0238">DNA-binding</keyword>
<keyword evidence="1" id="KW-0805">Transcription regulation</keyword>
<gene>
    <name evidence="5" type="ORF">NPA36_08885</name>
</gene>
<dbReference type="SMART" id="SM00342">
    <property type="entry name" value="HTH_ARAC"/>
    <property type="match status" value="1"/>
</dbReference>
<evidence type="ECO:0000259" key="4">
    <source>
        <dbReference type="PROSITE" id="PS01124"/>
    </source>
</evidence>
<reference evidence="5" key="1">
    <citation type="submission" date="2022-07" db="EMBL/GenBank/DDBJ databases">
        <authorList>
            <person name="Jung M.-Y."/>
            <person name="Lee M."/>
        </authorList>
    </citation>
    <scope>NUCLEOTIDE SEQUENCE</scope>
    <source>
        <strain evidence="5">S8</strain>
    </source>
</reference>
<accession>A0ABT1WQL2</accession>
<comment type="caution">
    <text evidence="5">The sequence shown here is derived from an EMBL/GenBank/DDBJ whole genome shotgun (WGS) entry which is preliminary data.</text>
</comment>
<feature type="domain" description="HTH araC/xylS-type" evidence="4">
    <location>
        <begin position="184"/>
        <end position="281"/>
    </location>
</feature>
<dbReference type="RefSeq" id="WP_256945775.1">
    <property type="nucleotide sequence ID" value="NZ_JANHNZ010000011.1"/>
</dbReference>
<dbReference type="Pfam" id="PF12833">
    <property type="entry name" value="HTH_18"/>
    <property type="match status" value="1"/>
</dbReference>
<organism evidence="5 6">
    <name type="scientific">Granulicatella seriolae</name>
    <dbReference type="NCBI Taxonomy" id="2967226"/>
    <lineage>
        <taxon>Bacteria</taxon>
        <taxon>Bacillati</taxon>
        <taxon>Bacillota</taxon>
        <taxon>Bacilli</taxon>
        <taxon>Lactobacillales</taxon>
        <taxon>Carnobacteriaceae</taxon>
        <taxon>Granulicatella</taxon>
    </lineage>
</organism>
<dbReference type="Proteomes" id="UP001059480">
    <property type="component" value="Unassembled WGS sequence"/>
</dbReference>
<evidence type="ECO:0000313" key="6">
    <source>
        <dbReference type="Proteomes" id="UP001059480"/>
    </source>
</evidence>
<evidence type="ECO:0000313" key="5">
    <source>
        <dbReference type="EMBL" id="MCQ9210662.1"/>
    </source>
</evidence>
<dbReference type="PANTHER" id="PTHR43280">
    <property type="entry name" value="ARAC-FAMILY TRANSCRIPTIONAL REGULATOR"/>
    <property type="match status" value="1"/>
</dbReference>
<keyword evidence="3" id="KW-0804">Transcription</keyword>
<dbReference type="InterPro" id="IPR014710">
    <property type="entry name" value="RmlC-like_jellyroll"/>
</dbReference>
<dbReference type="InterPro" id="IPR018060">
    <property type="entry name" value="HTH_AraC"/>
</dbReference>
<dbReference type="SUPFAM" id="SSF51215">
    <property type="entry name" value="Regulatory protein AraC"/>
    <property type="match status" value="1"/>
</dbReference>
<keyword evidence="6" id="KW-1185">Reference proteome</keyword>
<dbReference type="SUPFAM" id="SSF46689">
    <property type="entry name" value="Homeodomain-like"/>
    <property type="match status" value="1"/>
</dbReference>
<dbReference type="Gene3D" id="1.10.10.60">
    <property type="entry name" value="Homeodomain-like"/>
    <property type="match status" value="2"/>
</dbReference>
<dbReference type="InterPro" id="IPR037923">
    <property type="entry name" value="HTH-like"/>
</dbReference>
<evidence type="ECO:0000256" key="1">
    <source>
        <dbReference type="ARBA" id="ARBA00023015"/>
    </source>
</evidence>
<dbReference type="Gene3D" id="2.60.120.10">
    <property type="entry name" value="Jelly Rolls"/>
    <property type="match status" value="1"/>
</dbReference>
<name>A0ABT1WQL2_9LACT</name>
<dbReference type="EMBL" id="JANHNZ010000011">
    <property type="protein sequence ID" value="MCQ9210662.1"/>
    <property type="molecule type" value="Genomic_DNA"/>
</dbReference>
<dbReference type="InterPro" id="IPR003313">
    <property type="entry name" value="AraC-bd"/>
</dbReference>
<dbReference type="PANTHER" id="PTHR43280:SF34">
    <property type="entry name" value="ARAC-FAMILY TRANSCRIPTIONAL REGULATOR"/>
    <property type="match status" value="1"/>
</dbReference>
<dbReference type="InterPro" id="IPR009057">
    <property type="entry name" value="Homeodomain-like_sf"/>
</dbReference>
<dbReference type="PROSITE" id="PS01124">
    <property type="entry name" value="HTH_ARAC_FAMILY_2"/>
    <property type="match status" value="1"/>
</dbReference>
<evidence type="ECO:0000256" key="2">
    <source>
        <dbReference type="ARBA" id="ARBA00023125"/>
    </source>
</evidence>
<proteinExistence type="predicted"/>
<sequence>MEYIIEHFETNTLTSHGHTSEQSIFIPHLHNHYEVNLFLDGDVLFFIDGHSIQPQRGDLFLINNTQIHGPKVLSDSVYERAIIHFSPKVANNLSTKDTDLLKCFIGPNSKKNHLIHLSEEDIATFIDITDRLEEMEKQSKFVYGDDILINNMLCYLLILINREALKDTPPLLEKKVNHLSEIAQLIIDYTRTNIHQAISLSDLETNLNMNRHYLNRVFKNDLGISIYNYILLNKIALAKELLANSSLPNDVSDSLGFKDYSTFARAFKRITSLSPQNYIKSIL</sequence>
<protein>
    <submittedName>
        <fullName evidence="5">AraC family transcriptional regulator</fullName>
    </submittedName>
</protein>
<reference evidence="5" key="2">
    <citation type="journal article" date="2023" name="Curr. Microbiol.">
        <title>Granulicatella seriolae sp. nov., a Novel Facultative Anaerobe Isolated from Yellowtail Marine Fish.</title>
        <authorList>
            <person name="Lee M."/>
            <person name="Choi Y.J."/>
            <person name="Farooq A."/>
            <person name="Jeong J.B."/>
            <person name="Jung M.Y."/>
        </authorList>
    </citation>
    <scope>NUCLEOTIDE SEQUENCE</scope>
    <source>
        <strain evidence="5">S8</strain>
    </source>
</reference>